<feature type="transmembrane region" description="Helical" evidence="1">
    <location>
        <begin position="232"/>
        <end position="250"/>
    </location>
</feature>
<gene>
    <name evidence="2" type="ORF">METZ01_LOCUS46114</name>
</gene>
<dbReference type="AlphaFoldDB" id="A0A381RN07"/>
<keyword evidence="1" id="KW-1133">Transmembrane helix</keyword>
<keyword evidence="1" id="KW-0812">Transmembrane</keyword>
<evidence type="ECO:0000313" key="2">
    <source>
        <dbReference type="EMBL" id="SUZ93260.1"/>
    </source>
</evidence>
<feature type="transmembrane region" description="Helical" evidence="1">
    <location>
        <begin position="302"/>
        <end position="322"/>
    </location>
</feature>
<sequence>MDFFTLWSFLGFLFAVYAVTANDSIQTLGTYISSNRDDIKWYWMFAYMGSIFVFTMLQGFNAGDPAFGRLDQFPEVSIQWYHAIAPLVLIILTRIKIPVSTTFLVLSVFATSVVMEKMLLKSFLGYAVSFVFAWGSWWLISKYILYEGEKGDNKYNNHWRVAQWLTTGWLWATWLKHDMANIMVFLPRYNSIGGIDFKFFVIGAMLLGLGFMFYEKGGKIQEIVLSKTNTRYVRSATLIDLVYCFVLYYFKEVNNIPMSTTFVFMGMLAGRELGIWMAIGYGELTYTSRHKKAIFPMLYKDFLRLMLGLMVSVALAYGIQWYSTF</sequence>
<name>A0A381RN07_9ZZZZ</name>
<keyword evidence="1" id="KW-0472">Membrane</keyword>
<organism evidence="2">
    <name type="scientific">marine metagenome</name>
    <dbReference type="NCBI Taxonomy" id="408172"/>
    <lineage>
        <taxon>unclassified sequences</taxon>
        <taxon>metagenomes</taxon>
        <taxon>ecological metagenomes</taxon>
    </lineage>
</organism>
<accession>A0A381RN07</accession>
<evidence type="ECO:0000256" key="1">
    <source>
        <dbReference type="SAM" id="Phobius"/>
    </source>
</evidence>
<feature type="transmembrane region" description="Helical" evidence="1">
    <location>
        <begin position="262"/>
        <end position="281"/>
    </location>
</feature>
<feature type="transmembrane region" description="Helical" evidence="1">
    <location>
        <begin position="42"/>
        <end position="62"/>
    </location>
</feature>
<proteinExistence type="predicted"/>
<feature type="transmembrane region" description="Helical" evidence="1">
    <location>
        <begin position="195"/>
        <end position="212"/>
    </location>
</feature>
<feature type="transmembrane region" description="Helical" evidence="1">
    <location>
        <begin position="123"/>
        <end position="145"/>
    </location>
</feature>
<protein>
    <submittedName>
        <fullName evidence="2">Uncharacterized protein</fullName>
    </submittedName>
</protein>
<feature type="transmembrane region" description="Helical" evidence="1">
    <location>
        <begin position="83"/>
        <end position="111"/>
    </location>
</feature>
<dbReference type="EMBL" id="UINC01002132">
    <property type="protein sequence ID" value="SUZ93260.1"/>
    <property type="molecule type" value="Genomic_DNA"/>
</dbReference>
<reference evidence="2" key="1">
    <citation type="submission" date="2018-05" db="EMBL/GenBank/DDBJ databases">
        <authorList>
            <person name="Lanie J.A."/>
            <person name="Ng W.-L."/>
            <person name="Kazmierczak K.M."/>
            <person name="Andrzejewski T.M."/>
            <person name="Davidsen T.M."/>
            <person name="Wayne K.J."/>
            <person name="Tettelin H."/>
            <person name="Glass J.I."/>
            <person name="Rusch D."/>
            <person name="Podicherti R."/>
            <person name="Tsui H.-C.T."/>
            <person name="Winkler M.E."/>
        </authorList>
    </citation>
    <scope>NUCLEOTIDE SEQUENCE</scope>
</reference>